<accession>A0A934SXI3</accession>
<name>A0A934SXI3_9BURK</name>
<comment type="caution">
    <text evidence="1">The sequence shown here is derived from an EMBL/GenBank/DDBJ whole genome shotgun (WGS) entry which is preliminary data.</text>
</comment>
<dbReference type="Proteomes" id="UP000622890">
    <property type="component" value="Unassembled WGS sequence"/>
</dbReference>
<protein>
    <submittedName>
        <fullName evidence="1">Uncharacterized protein</fullName>
    </submittedName>
</protein>
<dbReference type="EMBL" id="JAEPBG010000024">
    <property type="protein sequence ID" value="MBK4738661.1"/>
    <property type="molecule type" value="Genomic_DNA"/>
</dbReference>
<keyword evidence="2" id="KW-1185">Reference proteome</keyword>
<gene>
    <name evidence="1" type="ORF">JJB74_28940</name>
</gene>
<organism evidence="1 2">
    <name type="scientific">Noviherbaspirillum pedocola</name>
    <dbReference type="NCBI Taxonomy" id="2801341"/>
    <lineage>
        <taxon>Bacteria</taxon>
        <taxon>Pseudomonadati</taxon>
        <taxon>Pseudomonadota</taxon>
        <taxon>Betaproteobacteria</taxon>
        <taxon>Burkholderiales</taxon>
        <taxon>Oxalobacteraceae</taxon>
        <taxon>Noviherbaspirillum</taxon>
    </lineage>
</organism>
<evidence type="ECO:0000313" key="2">
    <source>
        <dbReference type="Proteomes" id="UP000622890"/>
    </source>
</evidence>
<dbReference type="RefSeq" id="WP_200598030.1">
    <property type="nucleotide sequence ID" value="NZ_JAEPBG010000024.1"/>
</dbReference>
<evidence type="ECO:0000313" key="1">
    <source>
        <dbReference type="EMBL" id="MBK4738661.1"/>
    </source>
</evidence>
<sequence length="175" mass="19605">MKTIGTDHLFSLLKTAYPDKAWYLEPYDINGVTRHAILFSHDGAGIHDPMESSCGRFAQPDRYGLSDEHARVLRRHNRDYASHISGGNVDLQAVLARIVEASKAQPPHQAESFFDDLGFEVHDIGAGKLAFVLYDADRKYLCITDPSGSTLPEQLVNLRVRLYEADDQIVAECFI</sequence>
<dbReference type="AlphaFoldDB" id="A0A934SXI3"/>
<proteinExistence type="predicted"/>
<reference evidence="1" key="1">
    <citation type="submission" date="2021-01" db="EMBL/GenBank/DDBJ databases">
        <title>Genome sequence of strain Noviherbaspirillum sp. DKR-6.</title>
        <authorList>
            <person name="Chaudhary D.K."/>
        </authorList>
    </citation>
    <scope>NUCLEOTIDE SEQUENCE</scope>
    <source>
        <strain evidence="1">DKR-6</strain>
    </source>
</reference>